<dbReference type="AlphaFoldDB" id="A0A2U3N103"/>
<feature type="active site" description="Charge relay system" evidence="6">
    <location>
        <position position="199"/>
    </location>
</feature>
<evidence type="ECO:0000259" key="7">
    <source>
        <dbReference type="Pfam" id="PF02016"/>
    </source>
</evidence>
<dbReference type="PANTHER" id="PTHR30237">
    <property type="entry name" value="MURAMOYLTETRAPEPTIDE CARBOXYPEPTIDASE"/>
    <property type="match status" value="1"/>
</dbReference>
<reference evidence="10" key="1">
    <citation type="submission" date="2018-03" db="EMBL/GenBank/DDBJ databases">
        <authorList>
            <person name="Blom J."/>
        </authorList>
    </citation>
    <scope>NUCLEOTIDE SEQUENCE [LARGE SCALE GENOMIC DNA]</scope>
    <source>
        <strain evidence="10">KPC-SM-21</strain>
    </source>
</reference>
<feature type="domain" description="LD-carboxypeptidase N-terminal" evidence="7">
    <location>
        <begin position="3"/>
        <end position="115"/>
    </location>
</feature>
<dbReference type="InterPro" id="IPR029062">
    <property type="entry name" value="Class_I_gatase-like"/>
</dbReference>
<feature type="domain" description="LD-carboxypeptidase C-terminal" evidence="8">
    <location>
        <begin position="169"/>
        <end position="282"/>
    </location>
</feature>
<evidence type="ECO:0000259" key="8">
    <source>
        <dbReference type="Pfam" id="PF17676"/>
    </source>
</evidence>
<protein>
    <submittedName>
        <fullName evidence="9">Murein tetrapeptide carboxypeptidase</fullName>
        <ecNumber evidence="9">3.4.17.13</ecNumber>
    </submittedName>
</protein>
<dbReference type="SUPFAM" id="SSF141986">
    <property type="entry name" value="LD-carboxypeptidase A C-terminal domain-like"/>
    <property type="match status" value="1"/>
</dbReference>
<dbReference type="Gene3D" id="3.40.50.10740">
    <property type="entry name" value="Class I glutamine amidotransferase-like"/>
    <property type="match status" value="1"/>
</dbReference>
<dbReference type="InterPro" id="IPR027461">
    <property type="entry name" value="Carboxypeptidase_A_C_sf"/>
</dbReference>
<dbReference type="CDD" id="cd07025">
    <property type="entry name" value="Peptidase_S66"/>
    <property type="match status" value="1"/>
</dbReference>
<keyword evidence="10" id="KW-1185">Reference proteome</keyword>
<proteinExistence type="inferred from homology"/>
<dbReference type="GO" id="GO:0008236">
    <property type="term" value="F:serine-type peptidase activity"/>
    <property type="evidence" value="ECO:0007669"/>
    <property type="project" value="UniProtKB-KW"/>
</dbReference>
<dbReference type="FunCoup" id="A0A2U3N103">
    <property type="interactions" value="213"/>
</dbReference>
<dbReference type="Pfam" id="PF02016">
    <property type="entry name" value="Peptidase_S66"/>
    <property type="match status" value="1"/>
</dbReference>
<evidence type="ECO:0000256" key="4">
    <source>
        <dbReference type="ARBA" id="ARBA00022801"/>
    </source>
</evidence>
<evidence type="ECO:0000256" key="2">
    <source>
        <dbReference type="ARBA" id="ARBA00022645"/>
    </source>
</evidence>
<dbReference type="SUPFAM" id="SSF52317">
    <property type="entry name" value="Class I glutamine amidotransferase-like"/>
    <property type="match status" value="1"/>
</dbReference>
<dbReference type="PANTHER" id="PTHR30237:SF2">
    <property type="entry name" value="MUREIN TETRAPEPTIDE CARBOXYPEPTIDASE"/>
    <property type="match status" value="1"/>
</dbReference>
<keyword evidence="3" id="KW-0645">Protease</keyword>
<dbReference type="EC" id="3.4.17.13" evidence="9"/>
<dbReference type="InterPro" id="IPR027478">
    <property type="entry name" value="LdcA_N"/>
</dbReference>
<dbReference type="Gene3D" id="3.50.30.60">
    <property type="entry name" value="LD-carboxypeptidase A C-terminal domain-like"/>
    <property type="match status" value="1"/>
</dbReference>
<evidence type="ECO:0000256" key="1">
    <source>
        <dbReference type="ARBA" id="ARBA00010233"/>
    </source>
</evidence>
<dbReference type="InterPro" id="IPR040921">
    <property type="entry name" value="Peptidase_S66C"/>
</dbReference>
<dbReference type="Pfam" id="PF17676">
    <property type="entry name" value="Peptidase_S66C"/>
    <property type="match status" value="1"/>
</dbReference>
<feature type="active site" description="Nucleophile" evidence="6">
    <location>
        <position position="96"/>
    </location>
</feature>
<keyword evidence="2 9" id="KW-0121">Carboxypeptidase</keyword>
<keyword evidence="4 9" id="KW-0378">Hydrolase</keyword>
<gene>
    <name evidence="9" type="ORF">KPC_2473</name>
</gene>
<dbReference type="RefSeq" id="WP_121974721.1">
    <property type="nucleotide sequence ID" value="NZ_OOGT01000124.1"/>
</dbReference>
<evidence type="ECO:0000313" key="10">
    <source>
        <dbReference type="Proteomes" id="UP000245974"/>
    </source>
</evidence>
<dbReference type="OrthoDB" id="9807329at2"/>
<keyword evidence="5" id="KW-0720">Serine protease</keyword>
<comment type="similarity">
    <text evidence="1">Belongs to the peptidase S66 family.</text>
</comment>
<dbReference type="PIRSF" id="PIRSF028757">
    <property type="entry name" value="LD-carboxypeptidase"/>
    <property type="match status" value="1"/>
</dbReference>
<evidence type="ECO:0000256" key="6">
    <source>
        <dbReference type="PIRSR" id="PIRSR028757-1"/>
    </source>
</evidence>
<evidence type="ECO:0000313" key="9">
    <source>
        <dbReference type="EMBL" id="SPL71295.1"/>
    </source>
</evidence>
<dbReference type="InterPro" id="IPR040449">
    <property type="entry name" value="Peptidase_S66_N"/>
</dbReference>
<sequence length="289" mass="31968">MHIQIVSPSACVDVDKIQLAKKLLEQLGHQVSLAEHVFDQYRYLAGTVEDRVEDLKLAFLDESVDLIWCGRGGTGAAQLLPFLDNWILNKPIIGYSDSTILLNEIARKGGQAIHGPVFQEIASKNLEGTPLSTDALEVLCLLSDKNTNHYAICPVNSAALACQDIKNAKILGGNLTTLSSIQGTPYSLELNTPTILMLEDVGEPYYRIERSLVQLLQSIDTSKLGAVILGDFYQCPQKNVPHSLNQIVSEYLDLLDIPLYECQWFGHGEHNRPFWVGKPASIIESQLII</sequence>
<evidence type="ECO:0000256" key="5">
    <source>
        <dbReference type="ARBA" id="ARBA00022825"/>
    </source>
</evidence>
<dbReference type="GO" id="GO:0106415">
    <property type="term" value="F:muramoyltetrapeptide carboxypeptidase activity"/>
    <property type="evidence" value="ECO:0007669"/>
    <property type="project" value="UniProtKB-EC"/>
</dbReference>
<organism evidence="9 10">
    <name type="scientific">Acinetobacter stercoris</name>
    <dbReference type="NCBI Taxonomy" id="2126983"/>
    <lineage>
        <taxon>Bacteria</taxon>
        <taxon>Pseudomonadati</taxon>
        <taxon>Pseudomonadota</taxon>
        <taxon>Gammaproteobacteria</taxon>
        <taxon>Moraxellales</taxon>
        <taxon>Moraxellaceae</taxon>
        <taxon>Acinetobacter</taxon>
    </lineage>
</organism>
<dbReference type="Proteomes" id="UP000245974">
    <property type="component" value="Unassembled WGS sequence"/>
</dbReference>
<dbReference type="InterPro" id="IPR003507">
    <property type="entry name" value="S66_fam"/>
</dbReference>
<dbReference type="InParanoid" id="A0A2U3N103"/>
<evidence type="ECO:0000256" key="3">
    <source>
        <dbReference type="ARBA" id="ARBA00022670"/>
    </source>
</evidence>
<accession>A0A2U3N103</accession>
<dbReference type="GO" id="GO:0006508">
    <property type="term" value="P:proteolysis"/>
    <property type="evidence" value="ECO:0007669"/>
    <property type="project" value="UniProtKB-KW"/>
</dbReference>
<dbReference type="EMBL" id="OOGT01000124">
    <property type="protein sequence ID" value="SPL71295.1"/>
    <property type="molecule type" value="Genomic_DNA"/>
</dbReference>
<feature type="active site" description="Charge relay system" evidence="6">
    <location>
        <position position="267"/>
    </location>
</feature>
<name>A0A2U3N103_9GAMM</name>